<reference evidence="3" key="1">
    <citation type="submission" date="2017-11" db="EMBL/GenBank/DDBJ databases">
        <authorList>
            <person name="Wibberg D."/>
        </authorList>
    </citation>
    <scope>NUCLEOTIDE SEQUENCE [LARGE SCALE GENOMIC DNA]</scope>
</reference>
<evidence type="ECO:0000313" key="3">
    <source>
        <dbReference type="Proteomes" id="UP000235464"/>
    </source>
</evidence>
<evidence type="ECO:0000256" key="1">
    <source>
        <dbReference type="SAM" id="MobiDB-lite"/>
    </source>
</evidence>
<dbReference type="EMBL" id="LT963352">
    <property type="protein sequence ID" value="SOR84176.1"/>
    <property type="molecule type" value="Genomic_DNA"/>
</dbReference>
<protein>
    <submittedName>
        <fullName evidence="2">Uncharacterized protein</fullName>
    </submittedName>
</protein>
<sequence>MHTGPIRSEQDLSYVRDAQPELARGRQEKNRQGRRIKAAIDSMAREGRAAGSTRGIAAELEVAQATVHHTFGTQGLIAQVERAAPVGAGFEGTAIAVKLPLPPSALIRCCAAPRKSRRRS</sequence>
<gene>
    <name evidence="2" type="ORF">SCNRRL3882_7621</name>
</gene>
<dbReference type="AlphaFoldDB" id="A0A2N9BLD3"/>
<feature type="region of interest" description="Disordered" evidence="1">
    <location>
        <begin position="1"/>
        <end position="36"/>
    </location>
</feature>
<proteinExistence type="predicted"/>
<name>A0A2N9BLD3_STRCX</name>
<keyword evidence="3" id="KW-1185">Reference proteome</keyword>
<evidence type="ECO:0000313" key="2">
    <source>
        <dbReference type="EMBL" id="SOR84176.1"/>
    </source>
</evidence>
<organism evidence="2 3">
    <name type="scientific">Streptomyces chartreusis NRRL 3882</name>
    <dbReference type="NCBI Taxonomy" id="1079985"/>
    <lineage>
        <taxon>Bacteria</taxon>
        <taxon>Bacillati</taxon>
        <taxon>Actinomycetota</taxon>
        <taxon>Actinomycetes</taxon>
        <taxon>Kitasatosporales</taxon>
        <taxon>Streptomycetaceae</taxon>
        <taxon>Streptomyces</taxon>
    </lineage>
</organism>
<dbReference type="Proteomes" id="UP000235464">
    <property type="component" value="Chromosome I"/>
</dbReference>
<dbReference type="Gene3D" id="1.10.357.10">
    <property type="entry name" value="Tetracycline Repressor, domain 2"/>
    <property type="match status" value="1"/>
</dbReference>
<accession>A0A2N9BLD3</accession>
<dbReference type="SUPFAM" id="SSF46689">
    <property type="entry name" value="Homeodomain-like"/>
    <property type="match status" value="1"/>
</dbReference>
<dbReference type="InterPro" id="IPR009057">
    <property type="entry name" value="Homeodomain-like_sf"/>
</dbReference>